<feature type="domain" description="CAP N-terminal" evidence="1">
    <location>
        <begin position="38"/>
        <end position="140"/>
    </location>
</feature>
<gene>
    <name evidence="2" type="ORF">C8A05DRAFT_36575</name>
</gene>
<organism evidence="2 3">
    <name type="scientific">Staphylotrichum tortipilum</name>
    <dbReference type="NCBI Taxonomy" id="2831512"/>
    <lineage>
        <taxon>Eukaryota</taxon>
        <taxon>Fungi</taxon>
        <taxon>Dikarya</taxon>
        <taxon>Ascomycota</taxon>
        <taxon>Pezizomycotina</taxon>
        <taxon>Sordariomycetes</taxon>
        <taxon>Sordariomycetidae</taxon>
        <taxon>Sordariales</taxon>
        <taxon>Chaetomiaceae</taxon>
        <taxon>Staphylotrichum</taxon>
    </lineage>
</organism>
<evidence type="ECO:0000259" key="1">
    <source>
        <dbReference type="Pfam" id="PF21938"/>
    </source>
</evidence>
<dbReference type="Proteomes" id="UP001303889">
    <property type="component" value="Unassembled WGS sequence"/>
</dbReference>
<dbReference type="InterPro" id="IPR036222">
    <property type="entry name" value="CAP_N_sf"/>
</dbReference>
<dbReference type="Pfam" id="PF21938">
    <property type="entry name" value="CAP_N"/>
    <property type="match status" value="1"/>
</dbReference>
<reference evidence="2" key="2">
    <citation type="submission" date="2023-05" db="EMBL/GenBank/DDBJ databases">
        <authorList>
            <consortium name="Lawrence Berkeley National Laboratory"/>
            <person name="Steindorff A."/>
            <person name="Hensen N."/>
            <person name="Bonometti L."/>
            <person name="Westerberg I."/>
            <person name="Brannstrom I.O."/>
            <person name="Guillou S."/>
            <person name="Cros-Aarteil S."/>
            <person name="Calhoun S."/>
            <person name="Haridas S."/>
            <person name="Kuo A."/>
            <person name="Mondo S."/>
            <person name="Pangilinan J."/>
            <person name="Riley R."/>
            <person name="Labutti K."/>
            <person name="Andreopoulos B."/>
            <person name="Lipzen A."/>
            <person name="Chen C."/>
            <person name="Yanf M."/>
            <person name="Daum C."/>
            <person name="Ng V."/>
            <person name="Clum A."/>
            <person name="Ohm R."/>
            <person name="Martin F."/>
            <person name="Silar P."/>
            <person name="Natvig D."/>
            <person name="Lalanne C."/>
            <person name="Gautier V."/>
            <person name="Ament-Velasquez S.L."/>
            <person name="Kruys A."/>
            <person name="Hutchinson M.I."/>
            <person name="Powell A.J."/>
            <person name="Barry K."/>
            <person name="Miller A.N."/>
            <person name="Grigoriev I.V."/>
            <person name="Debuchy R."/>
            <person name="Gladieux P."/>
            <person name="Thoren M.H."/>
            <person name="Johannesson H."/>
        </authorList>
    </citation>
    <scope>NUCLEOTIDE SEQUENCE</scope>
    <source>
        <strain evidence="2">CBS 103.79</strain>
    </source>
</reference>
<sequence>MEDPGSYPWSEKKGLKDRLERFVMGARYESIYAEGEEEPAAALQRGFTAQRCALLVATRAKKPDGNIAVQHAAYQQLLQPIEEALAACQTIQEDMLSSVADGSFVLTLVTVEARPGKRVEEVFAMAQYFGNEVLKNKNADRYASSMVRTVFPAN</sequence>
<protein>
    <recommendedName>
        <fullName evidence="1">CAP N-terminal domain-containing protein</fullName>
    </recommendedName>
</protein>
<keyword evidence="3" id="KW-1185">Reference proteome</keyword>
<proteinExistence type="predicted"/>
<dbReference type="InterPro" id="IPR053950">
    <property type="entry name" value="CAP_N"/>
</dbReference>
<dbReference type="SUPFAM" id="SSF101278">
    <property type="entry name" value="N-terminal domain of adenylylcyclase associated protein, CAP"/>
    <property type="match status" value="1"/>
</dbReference>
<dbReference type="EMBL" id="MU855739">
    <property type="protein sequence ID" value="KAK3899792.1"/>
    <property type="molecule type" value="Genomic_DNA"/>
</dbReference>
<dbReference type="AlphaFoldDB" id="A0AAN6RQK7"/>
<reference evidence="2" key="1">
    <citation type="journal article" date="2023" name="Mol. Phylogenet. Evol.">
        <title>Genome-scale phylogeny and comparative genomics of the fungal order Sordariales.</title>
        <authorList>
            <person name="Hensen N."/>
            <person name="Bonometti L."/>
            <person name="Westerberg I."/>
            <person name="Brannstrom I.O."/>
            <person name="Guillou S."/>
            <person name="Cros-Aarteil S."/>
            <person name="Calhoun S."/>
            <person name="Haridas S."/>
            <person name="Kuo A."/>
            <person name="Mondo S."/>
            <person name="Pangilinan J."/>
            <person name="Riley R."/>
            <person name="LaButti K."/>
            <person name="Andreopoulos B."/>
            <person name="Lipzen A."/>
            <person name="Chen C."/>
            <person name="Yan M."/>
            <person name="Daum C."/>
            <person name="Ng V."/>
            <person name="Clum A."/>
            <person name="Steindorff A."/>
            <person name="Ohm R.A."/>
            <person name="Martin F."/>
            <person name="Silar P."/>
            <person name="Natvig D.O."/>
            <person name="Lalanne C."/>
            <person name="Gautier V."/>
            <person name="Ament-Velasquez S.L."/>
            <person name="Kruys A."/>
            <person name="Hutchinson M.I."/>
            <person name="Powell A.J."/>
            <person name="Barry K."/>
            <person name="Miller A.N."/>
            <person name="Grigoriev I.V."/>
            <person name="Debuchy R."/>
            <person name="Gladieux P."/>
            <person name="Hiltunen Thoren M."/>
            <person name="Johannesson H."/>
        </authorList>
    </citation>
    <scope>NUCLEOTIDE SEQUENCE</scope>
    <source>
        <strain evidence="2">CBS 103.79</strain>
    </source>
</reference>
<name>A0AAN6RQK7_9PEZI</name>
<dbReference type="Gene3D" id="1.25.40.330">
    <property type="entry name" value="Adenylate cyclase-associated CAP, N-terminal domain"/>
    <property type="match status" value="1"/>
</dbReference>
<comment type="caution">
    <text evidence="2">The sequence shown here is derived from an EMBL/GenBank/DDBJ whole genome shotgun (WGS) entry which is preliminary data.</text>
</comment>
<accession>A0AAN6RQK7</accession>
<evidence type="ECO:0000313" key="3">
    <source>
        <dbReference type="Proteomes" id="UP001303889"/>
    </source>
</evidence>
<evidence type="ECO:0000313" key="2">
    <source>
        <dbReference type="EMBL" id="KAK3899792.1"/>
    </source>
</evidence>